<dbReference type="EMBL" id="CP028913">
    <property type="protein sequence ID" value="AWB96299.1"/>
    <property type="molecule type" value="Genomic_DNA"/>
</dbReference>
<evidence type="ECO:0000256" key="1">
    <source>
        <dbReference type="SAM" id="MobiDB-lite"/>
    </source>
</evidence>
<dbReference type="RefSeq" id="WP_108596098.1">
    <property type="nucleotide sequence ID" value="NZ_CP028913.1"/>
</dbReference>
<protein>
    <recommendedName>
        <fullName evidence="4">Asparagine synthetase domain-containing protein</fullName>
    </recommendedName>
</protein>
<dbReference type="SUPFAM" id="SSF52402">
    <property type="entry name" value="Adenine nucleotide alpha hydrolases-like"/>
    <property type="match status" value="1"/>
</dbReference>
<feature type="region of interest" description="Disordered" evidence="1">
    <location>
        <begin position="45"/>
        <end position="70"/>
    </location>
</feature>
<dbReference type="OrthoDB" id="564639at2"/>
<dbReference type="InterPro" id="IPR014729">
    <property type="entry name" value="Rossmann-like_a/b/a_fold"/>
</dbReference>
<dbReference type="InterPro" id="IPR029055">
    <property type="entry name" value="Ntn_hydrolases_N"/>
</dbReference>
<dbReference type="SUPFAM" id="SSF56235">
    <property type="entry name" value="N-terminal nucleophile aminohydrolases (Ntn hydrolases)"/>
    <property type="match status" value="1"/>
</dbReference>
<keyword evidence="3" id="KW-1185">Reference proteome</keyword>
<feature type="compositionally biased region" description="Low complexity" evidence="1">
    <location>
        <begin position="49"/>
        <end position="65"/>
    </location>
</feature>
<name>A0A2S0WY69_9MICO</name>
<evidence type="ECO:0008006" key="4">
    <source>
        <dbReference type="Google" id="ProtNLM"/>
    </source>
</evidence>
<sequence length="595" mass="62772">MGPHGALPGFLAISRGAALDGAVGDASQTARILAGPAELAYWGIEPLEPGSSGSPGSSSSSGSSGEASFALSQVRRRARGEVPADEIAGALRDDPRALARLLPPFAAVRASAAGVSMIADSMGFRQLFHSTPGHTGTSVLSTSAILAARAGRAGRTAFDSTAVAVQSLLGWQLGQRTVFQGIDKLPPGATAELNADGVRLQAAAGRRDEELSIDEAVSSAAALLRTSLEALLDDHPDAVLQLTGGQDSRILLSAVPPARRRGLRAMTLGIAGSGDVVVASALAARDGLRHEVHDLADLAGLEPAEAWAHARAASIKLDAMSDPIALAALTVAEGAFDQGVRISGLGGEVARGFYYVGPVHDRAYTRADVAQLAAWRMFANEAVEPGMLDAEYAEWARRAAEAEVYAAMTAAGAEWFRATDELYVRHRMQRWAGATDTAVGYQRVVLNPMLDEQFISIASRLRPDDKAHSRFLARLQVELDPELGRIPLEGRPAPVSYADPSPWRLTTRAVGTGRRAAKKVVQRLRRGNRPPAGGAVLADKVVEHWRSHPELVSDAPIFDFVRRDWVDSMLGGDSQPRPSSVGFLTNLIVAGGSTD</sequence>
<dbReference type="Gene3D" id="3.40.50.620">
    <property type="entry name" value="HUPs"/>
    <property type="match status" value="1"/>
</dbReference>
<evidence type="ECO:0000313" key="3">
    <source>
        <dbReference type="Proteomes" id="UP000244729"/>
    </source>
</evidence>
<reference evidence="2 3" key="1">
    <citation type="submission" date="2018-04" db="EMBL/GenBank/DDBJ databases">
        <authorList>
            <person name="Li J."/>
        </authorList>
    </citation>
    <scope>NUCLEOTIDE SEQUENCE [LARGE SCALE GENOMIC DNA]</scope>
    <source>
        <strain evidence="3">30A</strain>
    </source>
</reference>
<organism evidence="2 3">
    <name type="scientific">Agromyces badenianii</name>
    <dbReference type="NCBI Taxonomy" id="2080742"/>
    <lineage>
        <taxon>Bacteria</taxon>
        <taxon>Bacillati</taxon>
        <taxon>Actinomycetota</taxon>
        <taxon>Actinomycetes</taxon>
        <taxon>Micrococcales</taxon>
        <taxon>Microbacteriaceae</taxon>
        <taxon>Agromyces</taxon>
    </lineage>
</organism>
<gene>
    <name evidence="2" type="ORF">DCE93_12105</name>
</gene>
<accession>A0A2S0WY69</accession>
<proteinExistence type="predicted"/>
<evidence type="ECO:0000313" key="2">
    <source>
        <dbReference type="EMBL" id="AWB96299.1"/>
    </source>
</evidence>
<dbReference type="Proteomes" id="UP000244729">
    <property type="component" value="Chromosome"/>
</dbReference>
<dbReference type="AlphaFoldDB" id="A0A2S0WY69"/>
<dbReference type="KEGG" id="agm:DCE93_12105"/>